<comment type="caution">
    <text evidence="1">The sequence shown here is derived from an EMBL/GenBank/DDBJ whole genome shotgun (WGS) entry which is preliminary data.</text>
</comment>
<gene>
    <name evidence="1" type="ORF">GOODEAATRI_013161</name>
</gene>
<evidence type="ECO:0000313" key="1">
    <source>
        <dbReference type="EMBL" id="MEQ2168327.1"/>
    </source>
</evidence>
<accession>A0ABV0NDJ7</accession>
<evidence type="ECO:0000313" key="2">
    <source>
        <dbReference type="Proteomes" id="UP001476798"/>
    </source>
</evidence>
<dbReference type="EMBL" id="JAHRIO010030859">
    <property type="protein sequence ID" value="MEQ2168327.1"/>
    <property type="molecule type" value="Genomic_DNA"/>
</dbReference>
<dbReference type="PANTHER" id="PTHR46104:SF1">
    <property type="entry name" value="GENE 9195-RELATED"/>
    <property type="match status" value="1"/>
</dbReference>
<dbReference type="Proteomes" id="UP001476798">
    <property type="component" value="Unassembled WGS sequence"/>
</dbReference>
<proteinExistence type="predicted"/>
<dbReference type="Gene3D" id="2.10.50.10">
    <property type="entry name" value="Tumor Necrosis Factor Receptor, subunit A, domain 2"/>
    <property type="match status" value="1"/>
</dbReference>
<dbReference type="SMART" id="SM01411">
    <property type="entry name" value="Ephrin_rec_like"/>
    <property type="match status" value="3"/>
</dbReference>
<dbReference type="PANTHER" id="PTHR46104">
    <property type="entry name" value="GENE 9195-RELATED-RELATED"/>
    <property type="match status" value="1"/>
</dbReference>
<protein>
    <submittedName>
        <fullName evidence="1">Uncharacterized protein</fullName>
    </submittedName>
</protein>
<keyword evidence="2" id="KW-1185">Reference proteome</keyword>
<reference evidence="1 2" key="1">
    <citation type="submission" date="2021-06" db="EMBL/GenBank/DDBJ databases">
        <authorList>
            <person name="Palmer J.M."/>
        </authorList>
    </citation>
    <scope>NUCLEOTIDE SEQUENCE [LARGE SCALE GENOMIC DNA]</scope>
    <source>
        <strain evidence="1 2">GA_2019</strain>
        <tissue evidence="1">Muscle</tissue>
    </source>
</reference>
<sequence>METCQDLQESPSAHYVTLACTAKDQDLPGQKECVPCPAGFHCQPLNPTPTRGTSLGVSSPLPCPAGYICPRDSLDNQPIPCPKGTYSSSQGLISTGQCLMCPAAGFFCPSGTRVPLACPAGTFSSEMGNTHQDNCTICIPGYYCQDEGTLQPVLCPVGHYCPAGQILEQEFPCPPGTVQSRLGASSPNACSPCSAGEGNFVHLHHTTMHFWTVLLCRPSW</sequence>
<dbReference type="InterPro" id="IPR009030">
    <property type="entry name" value="Growth_fac_rcpt_cys_sf"/>
</dbReference>
<name>A0ABV0NDJ7_9TELE</name>
<organism evidence="1 2">
    <name type="scientific">Goodea atripinnis</name>
    <dbReference type="NCBI Taxonomy" id="208336"/>
    <lineage>
        <taxon>Eukaryota</taxon>
        <taxon>Metazoa</taxon>
        <taxon>Chordata</taxon>
        <taxon>Craniata</taxon>
        <taxon>Vertebrata</taxon>
        <taxon>Euteleostomi</taxon>
        <taxon>Actinopterygii</taxon>
        <taxon>Neopterygii</taxon>
        <taxon>Teleostei</taxon>
        <taxon>Neoteleostei</taxon>
        <taxon>Acanthomorphata</taxon>
        <taxon>Ovalentaria</taxon>
        <taxon>Atherinomorphae</taxon>
        <taxon>Cyprinodontiformes</taxon>
        <taxon>Goodeidae</taxon>
        <taxon>Goodea</taxon>
    </lineage>
</organism>
<dbReference type="SUPFAM" id="SSF57184">
    <property type="entry name" value="Growth factor receptor domain"/>
    <property type="match status" value="1"/>
</dbReference>